<evidence type="ECO:0000256" key="1">
    <source>
        <dbReference type="RuleBase" id="RU003651"/>
    </source>
</evidence>
<dbReference type="GO" id="GO:0005524">
    <property type="term" value="F:ATP binding"/>
    <property type="evidence" value="ECO:0007669"/>
    <property type="project" value="UniProtKB-KW"/>
</dbReference>
<dbReference type="Proteomes" id="UP000017819">
    <property type="component" value="Unassembled WGS sequence"/>
</dbReference>
<dbReference type="InterPro" id="IPR003593">
    <property type="entry name" value="AAA+_ATPase"/>
</dbReference>
<name>V4RP72_9HYPH</name>
<dbReference type="SUPFAM" id="SSF52540">
    <property type="entry name" value="P-loop containing nucleoside triphosphate hydrolases"/>
    <property type="match status" value="1"/>
</dbReference>
<feature type="region of interest" description="Disordered" evidence="2">
    <location>
        <begin position="1"/>
        <end position="20"/>
    </location>
</feature>
<evidence type="ECO:0000313" key="5">
    <source>
        <dbReference type="Proteomes" id="UP000017819"/>
    </source>
</evidence>
<dbReference type="PANTHER" id="PTHR23077">
    <property type="entry name" value="AAA-FAMILY ATPASE"/>
    <property type="match status" value="1"/>
</dbReference>
<proteinExistence type="inferred from homology"/>
<dbReference type="EMBL" id="AWXZ01000009">
    <property type="protein sequence ID" value="ESR27069.1"/>
    <property type="molecule type" value="Genomic_DNA"/>
</dbReference>
<organism evidence="4 5">
    <name type="scientific">Lutibaculum baratangense AMV1</name>
    <dbReference type="NCBI Taxonomy" id="631454"/>
    <lineage>
        <taxon>Bacteria</taxon>
        <taxon>Pseudomonadati</taxon>
        <taxon>Pseudomonadota</taxon>
        <taxon>Alphaproteobacteria</taxon>
        <taxon>Hyphomicrobiales</taxon>
        <taxon>Tepidamorphaceae</taxon>
        <taxon>Lutibaculum</taxon>
    </lineage>
</organism>
<keyword evidence="5" id="KW-1185">Reference proteome</keyword>
<evidence type="ECO:0000259" key="3">
    <source>
        <dbReference type="SMART" id="SM00382"/>
    </source>
</evidence>
<reference evidence="4 5" key="1">
    <citation type="journal article" date="2014" name="Genome Announc.">
        <title>Draft Genome Sequence of Lutibaculum baratangense Strain AMV1T, Isolated from a Mud Volcano in Andamans, India.</title>
        <authorList>
            <person name="Singh A."/>
            <person name="Sreenivas A."/>
            <person name="Sathyanarayana Reddy G."/>
            <person name="Pinnaka A.K."/>
            <person name="Shivaji S."/>
        </authorList>
    </citation>
    <scope>NUCLEOTIDE SEQUENCE [LARGE SCALE GENOMIC DNA]</scope>
    <source>
        <strain evidence="4 5">AMV1</strain>
    </source>
</reference>
<comment type="caution">
    <text evidence="4">The sequence shown here is derived from an EMBL/GenBank/DDBJ whole genome shotgun (WGS) entry which is preliminary data.</text>
</comment>
<dbReference type="eggNOG" id="COG0465">
    <property type="taxonomic scope" value="Bacteria"/>
</dbReference>
<dbReference type="PROSITE" id="PS00674">
    <property type="entry name" value="AAA"/>
    <property type="match status" value="1"/>
</dbReference>
<keyword evidence="1" id="KW-0067">ATP-binding</keyword>
<protein>
    <recommendedName>
        <fullName evidence="3">AAA+ ATPase domain-containing protein</fullName>
    </recommendedName>
</protein>
<dbReference type="STRING" id="631454.N177_0351"/>
<dbReference type="AlphaFoldDB" id="V4RP72"/>
<feature type="region of interest" description="Disordered" evidence="2">
    <location>
        <begin position="394"/>
        <end position="463"/>
    </location>
</feature>
<keyword evidence="1" id="KW-0547">Nucleotide-binding</keyword>
<dbReference type="InterPro" id="IPR003960">
    <property type="entry name" value="ATPase_AAA_CS"/>
</dbReference>
<dbReference type="SMART" id="SM00382">
    <property type="entry name" value="AAA"/>
    <property type="match status" value="1"/>
</dbReference>
<dbReference type="RefSeq" id="WP_023430503.1">
    <property type="nucleotide sequence ID" value="NZ_AWXZ01000009.1"/>
</dbReference>
<dbReference type="PATRIC" id="fig|631454.5.peg.344"/>
<accession>V4RP72</accession>
<feature type="compositionally biased region" description="Acidic residues" evidence="2">
    <location>
        <begin position="1"/>
        <end position="18"/>
    </location>
</feature>
<dbReference type="InterPro" id="IPR027417">
    <property type="entry name" value="P-loop_NTPase"/>
</dbReference>
<evidence type="ECO:0000256" key="2">
    <source>
        <dbReference type="SAM" id="MobiDB-lite"/>
    </source>
</evidence>
<dbReference type="CDD" id="cd19481">
    <property type="entry name" value="RecA-like_protease"/>
    <property type="match status" value="1"/>
</dbReference>
<feature type="compositionally biased region" description="Basic and acidic residues" evidence="2">
    <location>
        <begin position="429"/>
        <end position="438"/>
    </location>
</feature>
<evidence type="ECO:0000313" key="4">
    <source>
        <dbReference type="EMBL" id="ESR27069.1"/>
    </source>
</evidence>
<dbReference type="InterPro" id="IPR003959">
    <property type="entry name" value="ATPase_AAA_core"/>
</dbReference>
<dbReference type="InterPro" id="IPR050168">
    <property type="entry name" value="AAA_ATPase_domain"/>
</dbReference>
<dbReference type="Pfam" id="PF00004">
    <property type="entry name" value="AAA"/>
    <property type="match status" value="1"/>
</dbReference>
<sequence length="463" mass="50555">MSHDREDDDEEFDLDLIPDDPKMLRPTTDRILADLALAEALSPKVRAALAGDHGTVVVIRVPTAAWAPPIASAAKRLNPQLTVDRLVGSQRGAREMDVGCTIEELTRGRSVALVTHDPQNLLPPELAATVDVTVDLVPDRRLLADVIERITGKRPRGLKDRDLRGLDLPDICAAIRRGSTPSDCTRRLRAASQKRTAVEIDLSVPHLRNLPLFGEAEAWAIEAMREGTALKNGEAGAQPEYTLLAGPPGTGKTLLARSLARSLELPFFESSVAQWFGRTSGHLDGVVKAATAFFDLLAASAPAVGFLDELDAGPNRARMSSRNRDFWTPVVTGLLLEIDRLRRSGSPVLLIAATNHADALDAALVRAGRFGRHVLVHPPRSADDLCRVLRYHPAPAPADHQGADEPRPSHGGRSEEHRQGQSLRRLRRAGHDAHDPSRRPAAGEGARRRRVRSGERRDPLRRH</sequence>
<comment type="similarity">
    <text evidence="1">Belongs to the AAA ATPase family.</text>
</comment>
<feature type="domain" description="AAA+ ATPase" evidence="3">
    <location>
        <begin position="238"/>
        <end position="380"/>
    </location>
</feature>
<feature type="compositionally biased region" description="Basic and acidic residues" evidence="2">
    <location>
        <begin position="401"/>
        <end position="419"/>
    </location>
</feature>
<feature type="compositionally biased region" description="Basic and acidic residues" evidence="2">
    <location>
        <begin position="452"/>
        <end position="463"/>
    </location>
</feature>
<dbReference type="OrthoDB" id="9809379at2"/>
<dbReference type="Gene3D" id="3.40.50.300">
    <property type="entry name" value="P-loop containing nucleotide triphosphate hydrolases"/>
    <property type="match status" value="1"/>
</dbReference>
<gene>
    <name evidence="4" type="ORF">N177_0351</name>
</gene>
<dbReference type="GO" id="GO:0016887">
    <property type="term" value="F:ATP hydrolysis activity"/>
    <property type="evidence" value="ECO:0007669"/>
    <property type="project" value="InterPro"/>
</dbReference>